<proteinExistence type="predicted"/>
<feature type="region of interest" description="Disordered" evidence="1">
    <location>
        <begin position="75"/>
        <end position="105"/>
    </location>
</feature>
<keyword evidence="3" id="KW-1185">Reference proteome</keyword>
<protein>
    <submittedName>
        <fullName evidence="2">Uncharacterized protein</fullName>
    </submittedName>
</protein>
<organism evidence="2 3">
    <name type="scientific">Heterostelium pallidum (strain ATCC 26659 / Pp 5 / PN500)</name>
    <name type="common">Cellular slime mold</name>
    <name type="synonym">Polysphondylium pallidum</name>
    <dbReference type="NCBI Taxonomy" id="670386"/>
    <lineage>
        <taxon>Eukaryota</taxon>
        <taxon>Amoebozoa</taxon>
        <taxon>Evosea</taxon>
        <taxon>Eumycetozoa</taxon>
        <taxon>Dictyostelia</taxon>
        <taxon>Acytosteliales</taxon>
        <taxon>Acytosteliaceae</taxon>
        <taxon>Heterostelium</taxon>
    </lineage>
</organism>
<evidence type="ECO:0000313" key="2">
    <source>
        <dbReference type="EMBL" id="EFA74675.1"/>
    </source>
</evidence>
<dbReference type="InParanoid" id="D3BVB8"/>
<dbReference type="EMBL" id="ADBJ01000062">
    <property type="protein sequence ID" value="EFA74675.1"/>
    <property type="molecule type" value="Genomic_DNA"/>
</dbReference>
<dbReference type="RefSeq" id="XP_020426809.1">
    <property type="nucleotide sequence ID" value="XM_020582393.1"/>
</dbReference>
<name>D3BVB8_HETP5</name>
<dbReference type="Proteomes" id="UP000001396">
    <property type="component" value="Unassembled WGS sequence"/>
</dbReference>
<comment type="caution">
    <text evidence="2">The sequence shown here is derived from an EMBL/GenBank/DDBJ whole genome shotgun (WGS) entry which is preliminary data.</text>
</comment>
<sequence length="105" mass="11620">MKLQVSGVPTCTMVIDHRQMIASQTEKKRERKEKLSYSHFIFSSFEDFGHAGSEKFILHVPNFSSSSFIRGNSGGIKPSFNNTNSSNNTKTTSTASTTPITIDIT</sequence>
<gene>
    <name evidence="2" type="ORF">PPL_11644</name>
</gene>
<reference evidence="2 3" key="1">
    <citation type="journal article" date="2011" name="Genome Res.">
        <title>Phylogeny-wide analysis of social amoeba genomes highlights ancient origins for complex intercellular communication.</title>
        <authorList>
            <person name="Heidel A.J."/>
            <person name="Lawal H.M."/>
            <person name="Felder M."/>
            <person name="Schilde C."/>
            <person name="Helps N.R."/>
            <person name="Tunggal B."/>
            <person name="Rivero F."/>
            <person name="John U."/>
            <person name="Schleicher M."/>
            <person name="Eichinger L."/>
            <person name="Platzer M."/>
            <person name="Noegel A.A."/>
            <person name="Schaap P."/>
            <person name="Gloeckner G."/>
        </authorList>
    </citation>
    <scope>NUCLEOTIDE SEQUENCE [LARGE SCALE GENOMIC DNA]</scope>
    <source>
        <strain evidence="3">ATCC 26659 / Pp 5 / PN500</strain>
    </source>
</reference>
<accession>D3BVB8</accession>
<evidence type="ECO:0000256" key="1">
    <source>
        <dbReference type="SAM" id="MobiDB-lite"/>
    </source>
</evidence>
<dbReference type="GeneID" id="31367112"/>
<feature type="compositionally biased region" description="Low complexity" evidence="1">
    <location>
        <begin position="79"/>
        <end position="105"/>
    </location>
</feature>
<evidence type="ECO:0000313" key="3">
    <source>
        <dbReference type="Proteomes" id="UP000001396"/>
    </source>
</evidence>
<dbReference type="AlphaFoldDB" id="D3BVB8"/>